<reference evidence="8 9" key="1">
    <citation type="journal article" date="2010" name="Stand. Genomic Sci.">
        <title>Complete genome sequence of Desulfarculus baarsii type strain (2st14).</title>
        <authorList>
            <person name="Sun H."/>
            <person name="Spring S."/>
            <person name="Lapidus A."/>
            <person name="Davenport K."/>
            <person name="Del Rio T.G."/>
            <person name="Tice H."/>
            <person name="Nolan M."/>
            <person name="Copeland A."/>
            <person name="Cheng J.F."/>
            <person name="Lucas S."/>
            <person name="Tapia R."/>
            <person name="Goodwin L."/>
            <person name="Pitluck S."/>
            <person name="Ivanova N."/>
            <person name="Pagani I."/>
            <person name="Mavromatis K."/>
            <person name="Ovchinnikova G."/>
            <person name="Pati A."/>
            <person name="Chen A."/>
            <person name="Palaniappan K."/>
            <person name="Hauser L."/>
            <person name="Chang Y.J."/>
            <person name="Jeffries C.D."/>
            <person name="Detter J.C."/>
            <person name="Han C."/>
            <person name="Rohde M."/>
            <person name="Brambilla E."/>
            <person name="Goker M."/>
            <person name="Woyke T."/>
            <person name="Bristow J."/>
            <person name="Eisen J.A."/>
            <person name="Markowitz V."/>
            <person name="Hugenholtz P."/>
            <person name="Kyrpides N.C."/>
            <person name="Klenk H.P."/>
            <person name="Land M."/>
        </authorList>
    </citation>
    <scope>NUCLEOTIDE SEQUENCE [LARGE SCALE GENOMIC DNA]</scope>
    <source>
        <strain evidence="9">ATCC 33931 / DSM 2075 / LMG 7858 / VKM B-1802 / 2st14</strain>
    </source>
</reference>
<comment type="similarity">
    <text evidence="2">Belongs to the class-III pyridine nucleotide-disulfide oxidoreductase family.</text>
</comment>
<dbReference type="Gene3D" id="3.40.250.10">
    <property type="entry name" value="Rhodanese-like domain"/>
    <property type="match status" value="1"/>
</dbReference>
<dbReference type="PANTHER" id="PTHR43429">
    <property type="entry name" value="PYRIDINE NUCLEOTIDE-DISULFIDE OXIDOREDUCTASE DOMAIN-CONTAINING"/>
    <property type="match status" value="1"/>
</dbReference>
<organism evidence="8 9">
    <name type="scientific">Desulfarculus baarsii (strain ATCC 33931 / DSM 2075 / LMG 7858 / VKM B-1802 / 2st14)</name>
    <dbReference type="NCBI Taxonomy" id="644282"/>
    <lineage>
        <taxon>Bacteria</taxon>
        <taxon>Pseudomonadati</taxon>
        <taxon>Thermodesulfobacteriota</taxon>
        <taxon>Desulfarculia</taxon>
        <taxon>Desulfarculales</taxon>
        <taxon>Desulfarculaceae</taxon>
        <taxon>Desulfarculus</taxon>
    </lineage>
</organism>
<dbReference type="GO" id="GO:0016491">
    <property type="term" value="F:oxidoreductase activity"/>
    <property type="evidence" value="ECO:0007669"/>
    <property type="project" value="UniProtKB-KW"/>
</dbReference>
<dbReference type="InterPro" id="IPR001763">
    <property type="entry name" value="Rhodanese-like_dom"/>
</dbReference>
<dbReference type="InterPro" id="IPR036188">
    <property type="entry name" value="FAD/NAD-bd_sf"/>
</dbReference>
<dbReference type="InterPro" id="IPR036873">
    <property type="entry name" value="Rhodanese-like_dom_sf"/>
</dbReference>
<accession>E1QDJ9</accession>
<dbReference type="PRINTS" id="PR00411">
    <property type="entry name" value="PNDRDTASEI"/>
</dbReference>
<comment type="cofactor">
    <cofactor evidence="1">
        <name>FAD</name>
        <dbReference type="ChEBI" id="CHEBI:57692"/>
    </cofactor>
</comment>
<dbReference type="STRING" id="644282.Deba_0139"/>
<evidence type="ECO:0000256" key="4">
    <source>
        <dbReference type="ARBA" id="ARBA00022827"/>
    </source>
</evidence>
<protein>
    <submittedName>
        <fullName evidence="8">FAD-dependent pyridine nucleotide-disulfide oxidoreductase</fullName>
    </submittedName>
</protein>
<dbReference type="KEGG" id="dbr:Deba_0139"/>
<dbReference type="PANTHER" id="PTHR43429:SF1">
    <property type="entry name" value="NAD(P)H SULFUR OXIDOREDUCTASE (COA-DEPENDENT)"/>
    <property type="match status" value="1"/>
</dbReference>
<dbReference type="PRINTS" id="PR00368">
    <property type="entry name" value="FADPNR"/>
</dbReference>
<dbReference type="Gene3D" id="3.50.50.60">
    <property type="entry name" value="FAD/NAD(P)-binding domain"/>
    <property type="match status" value="2"/>
</dbReference>
<dbReference type="SUPFAM" id="SSF51905">
    <property type="entry name" value="FAD/NAD(P)-binding domain"/>
    <property type="match status" value="1"/>
</dbReference>
<dbReference type="SMART" id="SM00450">
    <property type="entry name" value="RHOD"/>
    <property type="match status" value="1"/>
</dbReference>
<dbReference type="PROSITE" id="PS50206">
    <property type="entry name" value="RHODANESE_3"/>
    <property type="match status" value="1"/>
</dbReference>
<dbReference type="InterPro" id="IPR050260">
    <property type="entry name" value="FAD-bd_OxRdtase"/>
</dbReference>
<dbReference type="Pfam" id="PF07992">
    <property type="entry name" value="Pyr_redox_2"/>
    <property type="match status" value="1"/>
</dbReference>
<keyword evidence="5" id="KW-0560">Oxidoreductase</keyword>
<dbReference type="HOGENOM" id="CLU_003291_1_2_7"/>
<dbReference type="AlphaFoldDB" id="E1QDJ9"/>
<evidence type="ECO:0000256" key="2">
    <source>
        <dbReference type="ARBA" id="ARBA00009130"/>
    </source>
</evidence>
<dbReference type="InterPro" id="IPR016156">
    <property type="entry name" value="FAD/NAD-linked_Rdtase_dimer_sf"/>
</dbReference>
<keyword evidence="9" id="KW-1185">Reference proteome</keyword>
<dbReference type="Pfam" id="PF00581">
    <property type="entry name" value="Rhodanese"/>
    <property type="match status" value="1"/>
</dbReference>
<dbReference type="SUPFAM" id="SSF55424">
    <property type="entry name" value="FAD/NAD-linked reductases, dimerisation (C-terminal) domain"/>
    <property type="match status" value="1"/>
</dbReference>
<keyword evidence="6" id="KW-0676">Redox-active center</keyword>
<dbReference type="InterPro" id="IPR004099">
    <property type="entry name" value="Pyr_nucl-diS_OxRdtase_dimer"/>
</dbReference>
<proteinExistence type="inferred from homology"/>
<dbReference type="eggNOG" id="COG0446">
    <property type="taxonomic scope" value="Bacteria"/>
</dbReference>
<sequence>MKLVIIGGVAGGATAAARARRLDEKAQIVIFERGEYVSFANCGLPYYVGQVIKERAELLVSTPETFKGKYNIDVRVQTDVLAIDRQAKRVRVRDLQTGQSFDEPYDKLILSPGAEPLRPPLPGVDLPGVFSLRSIPDSDRIKAVVDAGQAKTAVVIGGGFIGLEMADNLVERGLKVTLVEALDQLMPPLDREMAALAHQNARAKGVDLRLSTKITGFAQAQGGGLTVDTEGGGQITCDMAILSVGVRPENALAKAAGLELGPRGHILVNNALQTNDPDIYAVGDAVQIWDYVTGLPVAIALAGPANRQGRIAADNAMGRLSVYRGSLGTAVVKLFGQTIASTGPSQKFLAQNNVAHLVSYSHSANHATYYPGAETMLVKLIFAPSSGRVLGGQIVGGEGVDKRIDVLATAIRAGMSVFDLEELDLAYAPPFGSARDPINVAGMVAANIMRGDVKAVLPPAVAAMDPERDVLIDLRFKEELDEAATIPGSLHIPLPMLRAALPGLDKSKRYILYCAIGLRGYLGYRIMSQSGFEAVNLGGGYGLYTPWMS</sequence>
<dbReference type="eggNOG" id="COG0607">
    <property type="taxonomic scope" value="Bacteria"/>
</dbReference>
<keyword evidence="4" id="KW-0274">FAD</keyword>
<evidence type="ECO:0000256" key="5">
    <source>
        <dbReference type="ARBA" id="ARBA00023002"/>
    </source>
</evidence>
<evidence type="ECO:0000313" key="9">
    <source>
        <dbReference type="Proteomes" id="UP000009047"/>
    </source>
</evidence>
<dbReference type="EMBL" id="CP002085">
    <property type="protein sequence ID" value="ADK83518.1"/>
    <property type="molecule type" value="Genomic_DNA"/>
</dbReference>
<feature type="domain" description="Rhodanese" evidence="7">
    <location>
        <begin position="465"/>
        <end position="546"/>
    </location>
</feature>
<evidence type="ECO:0000259" key="7">
    <source>
        <dbReference type="PROSITE" id="PS50206"/>
    </source>
</evidence>
<dbReference type="RefSeq" id="WP_013256974.1">
    <property type="nucleotide sequence ID" value="NC_014365.1"/>
</dbReference>
<dbReference type="InterPro" id="IPR023753">
    <property type="entry name" value="FAD/NAD-binding_dom"/>
</dbReference>
<dbReference type="SUPFAM" id="SSF52821">
    <property type="entry name" value="Rhodanese/Cell cycle control phosphatase"/>
    <property type="match status" value="1"/>
</dbReference>
<keyword evidence="3" id="KW-0285">Flavoprotein</keyword>
<gene>
    <name evidence="8" type="ordered locus">Deba_0139</name>
</gene>
<dbReference type="OrthoDB" id="9769238at2"/>
<evidence type="ECO:0000256" key="1">
    <source>
        <dbReference type="ARBA" id="ARBA00001974"/>
    </source>
</evidence>
<dbReference type="Pfam" id="PF02852">
    <property type="entry name" value="Pyr_redox_dim"/>
    <property type="match status" value="1"/>
</dbReference>
<evidence type="ECO:0000256" key="6">
    <source>
        <dbReference type="ARBA" id="ARBA00023284"/>
    </source>
</evidence>
<name>E1QDJ9_DESB2</name>
<dbReference type="Proteomes" id="UP000009047">
    <property type="component" value="Chromosome"/>
</dbReference>
<evidence type="ECO:0000256" key="3">
    <source>
        <dbReference type="ARBA" id="ARBA00022630"/>
    </source>
</evidence>
<evidence type="ECO:0000313" key="8">
    <source>
        <dbReference type="EMBL" id="ADK83518.1"/>
    </source>
</evidence>